<sequence>MTLLTWTPENKADFAAKNLLFNHDLDQSPLFTDEALIALIDRYPRDKLEVFTMGYDPANWGQWYLGRRGDLDGRALMEGVKAGRLWLNLRKVNHADADIAALCDQMFDEIKAQSGTTTLKQDLGLLISSPNAHVFYHLDMPLVMLWQIRGVKKLYLYPPAAPCVDDAHLEGVALRESDEQLPYDAGFDSLALVHDLKPGEMMTWAQNAPHRIVNHGMVNVSLSIEFMTPRALWRANVIYANGCLRRYFGLKPSLARSPKWLEPLKIAYARIIKALGGFKGLKSPLTPRFSIDPVIPGKIIFDDGVVAPEMPGQKPVKSKANEAA</sequence>
<dbReference type="InterPro" id="IPR003347">
    <property type="entry name" value="JmjC_dom"/>
</dbReference>
<reference evidence="2 3" key="1">
    <citation type="journal article" date="2014" name="Nature">
        <title>Sequential evolution of bacterial morphology by co-option of a developmental regulator.</title>
        <authorList>
            <person name="Jiang C."/>
            <person name="Brown P.J."/>
            <person name="Ducret A."/>
            <person name="Brun Y.V."/>
        </authorList>
    </citation>
    <scope>NUCLEOTIDE SEQUENCE [LARGE SCALE GENOMIC DNA]</scope>
    <source>
        <strain evidence="2 3">DSM 16100</strain>
    </source>
</reference>
<dbReference type="OrthoDB" id="7977346at2"/>
<dbReference type="PATRIC" id="fig|1121022.4.peg.961"/>
<dbReference type="PROSITE" id="PS51184">
    <property type="entry name" value="JMJC"/>
    <property type="match status" value="1"/>
</dbReference>
<keyword evidence="3" id="KW-1185">Reference proteome</keyword>
<feature type="domain" description="JmjC" evidence="1">
    <location>
        <begin position="99"/>
        <end position="243"/>
    </location>
</feature>
<dbReference type="Proteomes" id="UP000017837">
    <property type="component" value="Unassembled WGS sequence"/>
</dbReference>
<evidence type="ECO:0000313" key="2">
    <source>
        <dbReference type="EMBL" id="ESQ93645.1"/>
    </source>
</evidence>
<comment type="caution">
    <text evidence="2">The sequence shown here is derived from an EMBL/GenBank/DDBJ whole genome shotgun (WGS) entry which is preliminary data.</text>
</comment>
<dbReference type="EMBL" id="AWGB01000007">
    <property type="protein sequence ID" value="ESQ93645.1"/>
    <property type="molecule type" value="Genomic_DNA"/>
</dbReference>
<organism evidence="2 3">
    <name type="scientific">Asticcacaulis benevestitus DSM 16100 = ATCC BAA-896</name>
    <dbReference type="NCBI Taxonomy" id="1121022"/>
    <lineage>
        <taxon>Bacteria</taxon>
        <taxon>Pseudomonadati</taxon>
        <taxon>Pseudomonadota</taxon>
        <taxon>Alphaproteobacteria</taxon>
        <taxon>Caulobacterales</taxon>
        <taxon>Caulobacteraceae</taxon>
        <taxon>Asticcacaulis</taxon>
    </lineage>
</organism>
<name>V4Q740_9CAUL</name>
<dbReference type="RefSeq" id="WP_018082423.1">
    <property type="nucleotide sequence ID" value="NZ_AQWM01000014.1"/>
</dbReference>
<evidence type="ECO:0000259" key="1">
    <source>
        <dbReference type="PROSITE" id="PS51184"/>
    </source>
</evidence>
<dbReference type="eggNOG" id="COG2850">
    <property type="taxonomic scope" value="Bacteria"/>
</dbReference>
<gene>
    <name evidence="2" type="ORF">ABENE_04835</name>
</gene>
<dbReference type="Gene3D" id="2.60.120.650">
    <property type="entry name" value="Cupin"/>
    <property type="match status" value="1"/>
</dbReference>
<protein>
    <recommendedName>
        <fullName evidence="1">JmjC domain-containing protein</fullName>
    </recommendedName>
</protein>
<dbReference type="STRING" id="1121022.GCA_000376105_02752"/>
<accession>V4Q740</accession>
<proteinExistence type="predicted"/>
<evidence type="ECO:0000313" key="3">
    <source>
        <dbReference type="Proteomes" id="UP000017837"/>
    </source>
</evidence>
<dbReference type="AlphaFoldDB" id="V4Q740"/>
<dbReference type="SUPFAM" id="SSF51197">
    <property type="entry name" value="Clavaminate synthase-like"/>
    <property type="match status" value="1"/>
</dbReference>